<dbReference type="GO" id="GO:0016787">
    <property type="term" value="F:hydrolase activity"/>
    <property type="evidence" value="ECO:0007669"/>
    <property type="project" value="UniProtKB-KW"/>
</dbReference>
<comment type="caution">
    <text evidence="2">The sequence shown here is derived from an EMBL/GenBank/DDBJ whole genome shotgun (WGS) entry which is preliminary data.</text>
</comment>
<reference evidence="2 3" key="1">
    <citation type="submission" date="2018-11" db="EMBL/GenBank/DDBJ databases">
        <title>Chitinophaga lutea sp.nov., isolate from arsenic contaminated soil.</title>
        <authorList>
            <person name="Zong Y."/>
        </authorList>
    </citation>
    <scope>NUCLEOTIDE SEQUENCE [LARGE SCALE GENOMIC DNA]</scope>
    <source>
        <strain evidence="2 3">ZY74</strain>
    </source>
</reference>
<keyword evidence="3" id="KW-1185">Reference proteome</keyword>
<sequence>MRIPFRITGLLIIAGCGGPTTSNSSSADTAFYTPADFAAVEKIDAHVHIRSSDTTFAQQAKRDNYRLLTIAVDEPPGLEAQEQFGITQMQLFPQQVSFAATFSLDGWGRGDWSQKTIAHLQSAIDQGAVGVKFYKNIGMELRDPDGRFVMIDDPRFDTVLHFLTAHNITVIGHFGEPKDCWLPLDKMLMNTNRKYYTRHPEYHMFLHPDYPSYHEQIAARNRMLKKHPQLRFVGAHLGSQEWDTDTLAMHLDGHPNMAADMAARISSLQFLTMKNHQKVRDFFIRYQDRLLYGTDRISDNSKPSAEEAAFIHDAWLRDWAFFTGSDTLRSSAFDGAFKGLQLPKTVVDKIYWKNAAKWFRGLAR</sequence>
<dbReference type="Gene3D" id="3.20.20.140">
    <property type="entry name" value="Metal-dependent hydrolases"/>
    <property type="match status" value="1"/>
</dbReference>
<dbReference type="Pfam" id="PF04909">
    <property type="entry name" value="Amidohydro_2"/>
    <property type="match status" value="1"/>
</dbReference>
<organism evidence="2 3">
    <name type="scientific">Chitinophaga lutea</name>
    <dbReference type="NCBI Taxonomy" id="2488634"/>
    <lineage>
        <taxon>Bacteria</taxon>
        <taxon>Pseudomonadati</taxon>
        <taxon>Bacteroidota</taxon>
        <taxon>Chitinophagia</taxon>
        <taxon>Chitinophagales</taxon>
        <taxon>Chitinophagaceae</taxon>
        <taxon>Chitinophaga</taxon>
    </lineage>
</organism>
<accession>A0A3N4PXD3</accession>
<dbReference type="EMBL" id="RPDH01000001">
    <property type="protein sequence ID" value="RPE12576.1"/>
    <property type="molecule type" value="Genomic_DNA"/>
</dbReference>
<dbReference type="SUPFAM" id="SSF51556">
    <property type="entry name" value="Metallo-dependent hydrolases"/>
    <property type="match status" value="1"/>
</dbReference>
<dbReference type="InterPro" id="IPR032466">
    <property type="entry name" value="Metal_Hydrolase"/>
</dbReference>
<evidence type="ECO:0000313" key="2">
    <source>
        <dbReference type="EMBL" id="RPE12576.1"/>
    </source>
</evidence>
<dbReference type="RefSeq" id="WP_123845087.1">
    <property type="nucleotide sequence ID" value="NZ_RPDH01000001.1"/>
</dbReference>
<evidence type="ECO:0000259" key="1">
    <source>
        <dbReference type="Pfam" id="PF04909"/>
    </source>
</evidence>
<proteinExistence type="predicted"/>
<dbReference type="InterPro" id="IPR006680">
    <property type="entry name" value="Amidohydro-rel"/>
</dbReference>
<dbReference type="OrthoDB" id="644687at2"/>
<gene>
    <name evidence="2" type="ORF">EGT74_03230</name>
</gene>
<feature type="domain" description="Amidohydrolase-related" evidence="1">
    <location>
        <begin position="110"/>
        <end position="360"/>
    </location>
</feature>
<evidence type="ECO:0000313" key="3">
    <source>
        <dbReference type="Proteomes" id="UP000278351"/>
    </source>
</evidence>
<keyword evidence="2" id="KW-0378">Hydrolase</keyword>
<dbReference type="AlphaFoldDB" id="A0A3N4PXD3"/>
<dbReference type="Proteomes" id="UP000278351">
    <property type="component" value="Unassembled WGS sequence"/>
</dbReference>
<name>A0A3N4PXD3_9BACT</name>
<protein>
    <submittedName>
        <fullName evidence="2">Hydrolase</fullName>
    </submittedName>
</protein>